<evidence type="ECO:0000313" key="1">
    <source>
        <dbReference type="EMBL" id="RGY67533.1"/>
    </source>
</evidence>
<organism evidence="1 2">
    <name type="scientific">Bacteroides fragilis</name>
    <dbReference type="NCBI Taxonomy" id="817"/>
    <lineage>
        <taxon>Bacteria</taxon>
        <taxon>Pseudomonadati</taxon>
        <taxon>Bacteroidota</taxon>
        <taxon>Bacteroidia</taxon>
        <taxon>Bacteroidales</taxon>
        <taxon>Bacteroidaceae</taxon>
        <taxon>Bacteroides</taxon>
    </lineage>
</organism>
<dbReference type="AlphaFoldDB" id="A0A396ELR6"/>
<sequence>MTVKEKIKEFLDYKGISPTSAERELNWGVGAFTKPKSITVDRAKEFLLLYTDLSSEWLFREIGEMIRPTINETKISPINVDGELTNTEMEKEIKRLRASIDALIEKNERLEAELAKYKEKESLNKGLAS</sequence>
<evidence type="ECO:0000313" key="2">
    <source>
        <dbReference type="Proteomes" id="UP000284614"/>
    </source>
</evidence>
<name>A0A396ELR6_BACFG</name>
<dbReference type="Proteomes" id="UP000284614">
    <property type="component" value="Unassembled WGS sequence"/>
</dbReference>
<protein>
    <submittedName>
        <fullName evidence="1">Uncharacterized protein</fullName>
    </submittedName>
</protein>
<dbReference type="EMBL" id="QSDG01000014">
    <property type="protein sequence ID" value="RGY67533.1"/>
    <property type="molecule type" value="Genomic_DNA"/>
</dbReference>
<accession>A0A396ELR6</accession>
<proteinExistence type="predicted"/>
<comment type="caution">
    <text evidence="1">The sequence shown here is derived from an EMBL/GenBank/DDBJ whole genome shotgun (WGS) entry which is preliminary data.</text>
</comment>
<dbReference type="RefSeq" id="WP_005821785.1">
    <property type="nucleotide sequence ID" value="NZ_CABKOU010000001.1"/>
</dbReference>
<gene>
    <name evidence="1" type="ORF">DXA27_15755</name>
</gene>
<reference evidence="1 2" key="1">
    <citation type="submission" date="2018-08" db="EMBL/GenBank/DDBJ databases">
        <title>A genome reference for cultivated species of the human gut microbiota.</title>
        <authorList>
            <person name="Zou Y."/>
            <person name="Xue W."/>
            <person name="Luo G."/>
        </authorList>
    </citation>
    <scope>NUCLEOTIDE SEQUENCE [LARGE SCALE GENOMIC DNA]</scope>
    <source>
        <strain evidence="1 2">OF01-1</strain>
    </source>
</reference>